<dbReference type="EMBL" id="LNYI01000034">
    <property type="protein sequence ID" value="KTD20794.1"/>
    <property type="molecule type" value="Genomic_DNA"/>
</dbReference>
<dbReference type="GO" id="GO:0005829">
    <property type="term" value="C:cytosol"/>
    <property type="evidence" value="ECO:0007669"/>
    <property type="project" value="TreeGrafter"/>
</dbReference>
<keyword evidence="6 9" id="KW-0418">Kinase</keyword>
<dbReference type="InterPro" id="IPR000890">
    <property type="entry name" value="Aliphatic_acid_kin_short-chain"/>
</dbReference>
<dbReference type="SUPFAM" id="SSF53067">
    <property type="entry name" value="Actin-like ATPase domain"/>
    <property type="match status" value="2"/>
</dbReference>
<comment type="caution">
    <text evidence="11">The sequence shown here is derived from an EMBL/GenBank/DDBJ whole genome shotgun (WGS) entry which is preliminary data.</text>
</comment>
<dbReference type="PANTHER" id="PTHR21060:SF21">
    <property type="entry name" value="ACETATE KINASE"/>
    <property type="match status" value="1"/>
</dbReference>
<evidence type="ECO:0000256" key="5">
    <source>
        <dbReference type="ARBA" id="ARBA00022741"/>
    </source>
</evidence>
<comment type="caution">
    <text evidence="9">Lacks conserved residue(s) required for the propagation of feature annotation.</text>
</comment>
<comment type="subunit">
    <text evidence="9">Homodimer.</text>
</comment>
<keyword evidence="5 9" id="KW-0547">Nucleotide-binding</keyword>
<comment type="similarity">
    <text evidence="1 9 10">Belongs to the acetokinase family.</text>
</comment>
<feature type="binding site" evidence="9">
    <location>
        <begin position="330"/>
        <end position="334"/>
    </location>
    <ligand>
        <name>ATP</name>
        <dbReference type="ChEBI" id="CHEBI:30616"/>
    </ligand>
</feature>
<evidence type="ECO:0000256" key="4">
    <source>
        <dbReference type="ARBA" id="ARBA00022723"/>
    </source>
</evidence>
<comment type="pathway">
    <text evidence="9">Metabolic intermediate biosynthesis; acetyl-CoA biosynthesis; acetyl-CoA from acetate: step 1/2.</text>
</comment>
<feature type="active site" description="Proton donor/acceptor" evidence="9">
    <location>
        <position position="152"/>
    </location>
</feature>
<dbReference type="InterPro" id="IPR043129">
    <property type="entry name" value="ATPase_NBD"/>
</dbReference>
<dbReference type="HAMAP" id="MF_00020">
    <property type="entry name" value="Acetate_kinase"/>
    <property type="match status" value="1"/>
</dbReference>
<dbReference type="eggNOG" id="COG0282">
    <property type="taxonomic scope" value="Bacteria"/>
</dbReference>
<dbReference type="EC" id="2.7.2.1" evidence="9"/>
<evidence type="ECO:0000313" key="11">
    <source>
        <dbReference type="EMBL" id="KTD20794.1"/>
    </source>
</evidence>
<dbReference type="PROSITE" id="PS01076">
    <property type="entry name" value="ACETATE_KINASE_2"/>
    <property type="match status" value="1"/>
</dbReference>
<dbReference type="GO" id="GO:0006085">
    <property type="term" value="P:acetyl-CoA biosynthetic process"/>
    <property type="evidence" value="ECO:0007669"/>
    <property type="project" value="UniProtKB-UniRule"/>
</dbReference>
<feature type="binding site" evidence="9">
    <location>
        <position position="19"/>
    </location>
    <ligand>
        <name>ATP</name>
        <dbReference type="ChEBI" id="CHEBI:30616"/>
    </ligand>
</feature>
<keyword evidence="3 9" id="KW-0808">Transferase</keyword>
<comment type="cofactor">
    <cofactor evidence="9">
        <name>Mg(2+)</name>
        <dbReference type="ChEBI" id="CHEBI:18420"/>
    </cofactor>
    <cofactor evidence="9">
        <name>Mn(2+)</name>
        <dbReference type="ChEBI" id="CHEBI:29035"/>
    </cofactor>
    <text evidence="9">Mg(2+). Can also accept Mn(2+).</text>
</comment>
<dbReference type="GO" id="GO:0008776">
    <property type="term" value="F:acetate kinase activity"/>
    <property type="evidence" value="ECO:0007669"/>
    <property type="project" value="UniProtKB-UniRule"/>
</dbReference>
<gene>
    <name evidence="11" type="primary">ack</name>
    <name evidence="9" type="synonym">ackA</name>
    <name evidence="11" type="ORF">Llan_1751</name>
</gene>
<comment type="catalytic activity">
    <reaction evidence="9">
        <text>acetate + ATP = acetyl phosphate + ADP</text>
        <dbReference type="Rhea" id="RHEA:11352"/>
        <dbReference type="ChEBI" id="CHEBI:22191"/>
        <dbReference type="ChEBI" id="CHEBI:30089"/>
        <dbReference type="ChEBI" id="CHEBI:30616"/>
        <dbReference type="ChEBI" id="CHEBI:456216"/>
        <dbReference type="EC" id="2.7.2.1"/>
    </reaction>
</comment>
<dbReference type="PATRIC" id="fig|45067.4.peg.1839"/>
<dbReference type="OrthoDB" id="9802453at2"/>
<keyword evidence="12" id="KW-1185">Reference proteome</keyword>
<feature type="binding site" evidence="9">
    <location>
        <position position="12"/>
    </location>
    <ligand>
        <name>Mg(2+)</name>
        <dbReference type="ChEBI" id="CHEBI:18420"/>
    </ligand>
</feature>
<feature type="site" description="Transition state stabilizer" evidence="9">
    <location>
        <position position="183"/>
    </location>
</feature>
<dbReference type="PANTHER" id="PTHR21060">
    <property type="entry name" value="ACETATE KINASE"/>
    <property type="match status" value="1"/>
</dbReference>
<keyword evidence="2 9" id="KW-0963">Cytoplasm</keyword>
<feature type="binding site" evidence="9">
    <location>
        <position position="95"/>
    </location>
    <ligand>
        <name>substrate</name>
    </ligand>
</feature>
<dbReference type="PIRSF" id="PIRSF000722">
    <property type="entry name" value="Acetate_prop_kin"/>
    <property type="match status" value="1"/>
</dbReference>
<dbReference type="RefSeq" id="WP_028373909.1">
    <property type="nucleotide sequence ID" value="NZ_CAAAJD010000030.1"/>
</dbReference>
<evidence type="ECO:0000256" key="1">
    <source>
        <dbReference type="ARBA" id="ARBA00008748"/>
    </source>
</evidence>
<dbReference type="GO" id="GO:0006083">
    <property type="term" value="P:acetate metabolic process"/>
    <property type="evidence" value="ECO:0007669"/>
    <property type="project" value="TreeGrafter"/>
</dbReference>
<dbReference type="NCBIfam" id="TIGR00016">
    <property type="entry name" value="ackA"/>
    <property type="match status" value="1"/>
</dbReference>
<dbReference type="PRINTS" id="PR00471">
    <property type="entry name" value="ACETATEKNASE"/>
</dbReference>
<dbReference type="GO" id="GO:0000287">
    <property type="term" value="F:magnesium ion binding"/>
    <property type="evidence" value="ECO:0007669"/>
    <property type="project" value="UniProtKB-UniRule"/>
</dbReference>
<dbReference type="InterPro" id="IPR004372">
    <property type="entry name" value="Ac/propionate_kinase"/>
</dbReference>
<accession>A0A0W0VL10</accession>
<dbReference type="PROSITE" id="PS01075">
    <property type="entry name" value="ACETATE_KINASE_1"/>
    <property type="match status" value="1"/>
</dbReference>
<dbReference type="UniPathway" id="UPA00340">
    <property type="reaction ID" value="UER00458"/>
</dbReference>
<evidence type="ECO:0000256" key="7">
    <source>
        <dbReference type="ARBA" id="ARBA00022840"/>
    </source>
</evidence>
<name>A0A0W0VL10_9GAMM</name>
<evidence type="ECO:0000256" key="3">
    <source>
        <dbReference type="ARBA" id="ARBA00022679"/>
    </source>
</evidence>
<dbReference type="Proteomes" id="UP000054869">
    <property type="component" value="Unassembled WGS sequence"/>
</dbReference>
<evidence type="ECO:0000313" key="12">
    <source>
        <dbReference type="Proteomes" id="UP000054869"/>
    </source>
</evidence>
<comment type="subcellular location">
    <subcellularLocation>
        <location evidence="9">Cytoplasm</location>
    </subcellularLocation>
</comment>
<dbReference type="InterPro" id="IPR023865">
    <property type="entry name" value="Aliphatic_acid_kinase_CS"/>
</dbReference>
<evidence type="ECO:0000256" key="6">
    <source>
        <dbReference type="ARBA" id="ARBA00022777"/>
    </source>
</evidence>
<dbReference type="GO" id="GO:0005524">
    <property type="term" value="F:ATP binding"/>
    <property type="evidence" value="ECO:0007669"/>
    <property type="project" value="UniProtKB-KW"/>
</dbReference>
<proteinExistence type="inferred from homology"/>
<feature type="binding site" evidence="9">
    <location>
        <begin position="210"/>
        <end position="214"/>
    </location>
    <ligand>
        <name>ATP</name>
        <dbReference type="ChEBI" id="CHEBI:30616"/>
    </ligand>
</feature>
<feature type="site" description="Transition state stabilizer" evidence="9">
    <location>
        <position position="243"/>
    </location>
</feature>
<evidence type="ECO:0000256" key="9">
    <source>
        <dbReference type="HAMAP-Rule" id="MF_00020"/>
    </source>
</evidence>
<comment type="function">
    <text evidence="9">Catalyzes the formation of acetyl phosphate from acetate and ATP. Can also catalyze the reverse reaction.</text>
</comment>
<dbReference type="STRING" id="45067.Llan_1751"/>
<protein>
    <recommendedName>
        <fullName evidence="9">Acetate kinase</fullName>
        <ecNumber evidence="9">2.7.2.1</ecNumber>
    </recommendedName>
    <alternativeName>
        <fullName evidence="9">Acetokinase</fullName>
    </alternativeName>
</protein>
<dbReference type="Pfam" id="PF00871">
    <property type="entry name" value="Acetate_kinase"/>
    <property type="match status" value="1"/>
</dbReference>
<sequence>MTAGVNSILVINAGSSSVKFQLFLREPALQLLAKGKVDNLGNHPVFTAMNETASVQNKSTVNLPVNFTHEDALQWILKWVKSQKSYWQVCAVAHRIVHGGTQFPTSVRVTPEVITHLAELCSLAPLHQPHNLAAIEMIAALMPGIPQIACFDTAFHANHGTLFTEYALPKKIRDKGIRRYGFHGLSYEWIAYALRLKAPKLAKGRVIAAHLGNGASLCAMHNGVSIDTTMGMTALDGLPMGTRCGQLDPGVVIYMIRDLGLSPDEVEAIFYQQSGLLALSEWTNDVSSLQDSKEANAQFALDYFCLKGAQLIGMMAVALGGVDAIVFTGGIGENSCFVREAILQRLAFLLPFETHVIPANEERMMAMHALSILE</sequence>
<evidence type="ECO:0000256" key="8">
    <source>
        <dbReference type="ARBA" id="ARBA00022842"/>
    </source>
</evidence>
<evidence type="ECO:0000256" key="10">
    <source>
        <dbReference type="RuleBase" id="RU003835"/>
    </source>
</evidence>
<organism evidence="11 12">
    <name type="scientific">Legionella lansingensis</name>
    <dbReference type="NCBI Taxonomy" id="45067"/>
    <lineage>
        <taxon>Bacteria</taxon>
        <taxon>Pseudomonadati</taxon>
        <taxon>Pseudomonadota</taxon>
        <taxon>Gammaproteobacteria</taxon>
        <taxon>Legionellales</taxon>
        <taxon>Legionellaceae</taxon>
        <taxon>Legionella</taxon>
    </lineage>
</organism>
<keyword evidence="4 9" id="KW-0479">Metal-binding</keyword>
<reference evidence="11 12" key="1">
    <citation type="submission" date="2015-11" db="EMBL/GenBank/DDBJ databases">
        <title>Genomic analysis of 38 Legionella species identifies large and diverse effector repertoires.</title>
        <authorList>
            <person name="Burstein D."/>
            <person name="Amaro F."/>
            <person name="Zusman T."/>
            <person name="Lifshitz Z."/>
            <person name="Cohen O."/>
            <person name="Gilbert J.A."/>
            <person name="Pupko T."/>
            <person name="Shuman H.A."/>
            <person name="Segal G."/>
        </authorList>
    </citation>
    <scope>NUCLEOTIDE SEQUENCE [LARGE SCALE GENOMIC DNA]</scope>
    <source>
        <strain evidence="11 12">ATCC 49751</strain>
    </source>
</reference>
<keyword evidence="8 9" id="KW-0460">Magnesium</keyword>
<feature type="binding site" evidence="9">
    <location>
        <position position="361"/>
    </location>
    <ligand>
        <name>Mg(2+)</name>
        <dbReference type="ChEBI" id="CHEBI:18420"/>
    </ligand>
</feature>
<dbReference type="Gene3D" id="3.30.420.40">
    <property type="match status" value="2"/>
</dbReference>
<evidence type="ECO:0000256" key="2">
    <source>
        <dbReference type="ARBA" id="ARBA00022490"/>
    </source>
</evidence>
<keyword evidence="7 9" id="KW-0067">ATP-binding</keyword>
<dbReference type="AlphaFoldDB" id="A0A0W0VL10"/>